<dbReference type="SUPFAM" id="SSF57667">
    <property type="entry name" value="beta-beta-alpha zinc fingers"/>
    <property type="match status" value="1"/>
</dbReference>
<feature type="domain" description="C2H2-type" evidence="9">
    <location>
        <begin position="240"/>
        <end position="267"/>
    </location>
</feature>
<keyword evidence="3" id="KW-0677">Repeat</keyword>
<evidence type="ECO:0000256" key="7">
    <source>
        <dbReference type="PROSITE-ProRule" id="PRU00042"/>
    </source>
</evidence>
<feature type="compositionally biased region" description="Polar residues" evidence="8">
    <location>
        <begin position="452"/>
        <end position="461"/>
    </location>
</feature>
<evidence type="ECO:0000256" key="4">
    <source>
        <dbReference type="ARBA" id="ARBA00022771"/>
    </source>
</evidence>
<dbReference type="PROSITE" id="PS00028">
    <property type="entry name" value="ZINC_FINGER_C2H2_1"/>
    <property type="match status" value="1"/>
</dbReference>
<dbReference type="GO" id="GO:0000978">
    <property type="term" value="F:RNA polymerase II cis-regulatory region sequence-specific DNA binding"/>
    <property type="evidence" value="ECO:0007669"/>
    <property type="project" value="InterPro"/>
</dbReference>
<dbReference type="GO" id="GO:0000981">
    <property type="term" value="F:DNA-binding transcription factor activity, RNA polymerase II-specific"/>
    <property type="evidence" value="ECO:0007669"/>
    <property type="project" value="InterPro"/>
</dbReference>
<organism evidence="10">
    <name type="scientific">Pseudogymnoascus destructans</name>
    <dbReference type="NCBI Taxonomy" id="655981"/>
    <lineage>
        <taxon>Eukaryota</taxon>
        <taxon>Fungi</taxon>
        <taxon>Dikarya</taxon>
        <taxon>Ascomycota</taxon>
        <taxon>Pezizomycotina</taxon>
        <taxon>Leotiomycetes</taxon>
        <taxon>Thelebolales</taxon>
        <taxon>Thelebolaceae</taxon>
        <taxon>Pseudogymnoascus</taxon>
    </lineage>
</organism>
<feature type="compositionally biased region" description="Polar residues" evidence="8">
    <location>
        <begin position="398"/>
        <end position="409"/>
    </location>
</feature>
<dbReference type="PROSITE" id="PS50157">
    <property type="entry name" value="ZINC_FINGER_C2H2_2"/>
    <property type="match status" value="1"/>
</dbReference>
<feature type="region of interest" description="Disordered" evidence="8">
    <location>
        <begin position="380"/>
        <end position="409"/>
    </location>
</feature>
<feature type="region of interest" description="Disordered" evidence="8">
    <location>
        <begin position="298"/>
        <end position="324"/>
    </location>
</feature>
<dbReference type="Gene3D" id="3.30.160.60">
    <property type="entry name" value="Classic Zinc Finger"/>
    <property type="match status" value="2"/>
</dbReference>
<dbReference type="InterPro" id="IPR051059">
    <property type="entry name" value="VerF-like"/>
</dbReference>
<feature type="region of interest" description="Disordered" evidence="8">
    <location>
        <begin position="68"/>
        <end position="140"/>
    </location>
</feature>
<dbReference type="GO" id="GO:0005634">
    <property type="term" value="C:nucleus"/>
    <property type="evidence" value="ECO:0007669"/>
    <property type="project" value="UniProtKB-SubCell"/>
</dbReference>
<gene>
    <name evidence="10" type="ORF">VC83_02121</name>
</gene>
<keyword evidence="6" id="KW-0539">Nucleus</keyword>
<dbReference type="AlphaFoldDB" id="A0A177AJA0"/>
<comment type="subcellular location">
    <subcellularLocation>
        <location evidence="1">Nucleus</location>
    </subcellularLocation>
</comment>
<evidence type="ECO:0000259" key="9">
    <source>
        <dbReference type="PROSITE" id="PS50157"/>
    </source>
</evidence>
<protein>
    <recommendedName>
        <fullName evidence="9">C2H2-type domain-containing protein</fullName>
    </recommendedName>
</protein>
<feature type="region of interest" description="Disordered" evidence="8">
    <location>
        <begin position="1"/>
        <end position="37"/>
    </location>
</feature>
<evidence type="ECO:0000256" key="3">
    <source>
        <dbReference type="ARBA" id="ARBA00022737"/>
    </source>
</evidence>
<evidence type="ECO:0000256" key="6">
    <source>
        <dbReference type="ARBA" id="ARBA00023242"/>
    </source>
</evidence>
<keyword evidence="4 7" id="KW-0863">Zinc-finger</keyword>
<dbReference type="eggNOG" id="KOG1721">
    <property type="taxonomic scope" value="Eukaryota"/>
</dbReference>
<sequence length="529" mass="56754">MDQYANSSSSSNNNNKSSSSNLPTTSSSIYSSLPSIAPQQLQQNASLPPQTLPPLQAQHAALSMHSMYGQPLSAPHTPTSTQPNTPGSTGNGGFQQMSSQPAPRQYHLQPNSSYQQPIQPYSSNSSGMMPQGSMSMSHPHPQAIAPAPGPTHNRLVPLRPMNPSTPLHAQHPMHQQMQGGMGSPYGQQGPPHEEVPTHVVGSQGRRGILPSAPGRPTVAATGPGASKNAQIPAKDADGKFPCPHCVKTYLHAKHLKRHLLRHTGDRPYMCVLCRDTFSRSDILKRHFQKCSIRRGNPTGASHLSHAQSHLKKNQPAHKNTLPATTEGDMMRNMNVLNGVPTDPGLHPFNLMADGRMPGGQANPNDDQLSQGQLSRASIIKRIGSNDGRDRRTMAGPSRSGSGRTSFEQNYNGEIPSTMGEIPSTMASMNPQLAAYPIPNGHHGGISNGHSGQQYSHQGPPSGQNGHQYGHGGPPYGQHYEYPGQGNGSSMQQQQQQQQQQQPASEEMGSMANGRGSMPIYGNLSNLDFI</sequence>
<dbReference type="OrthoDB" id="9439903at2759"/>
<feature type="compositionally biased region" description="Polar residues" evidence="8">
    <location>
        <begin position="76"/>
        <end position="102"/>
    </location>
</feature>
<dbReference type="InterPro" id="IPR013087">
    <property type="entry name" value="Znf_C2H2_type"/>
</dbReference>
<feature type="compositionally biased region" description="Polar residues" evidence="8">
    <location>
        <begin position="298"/>
        <end position="307"/>
    </location>
</feature>
<dbReference type="PANTHER" id="PTHR40626:SF12">
    <property type="entry name" value="RFEC"/>
    <property type="match status" value="1"/>
</dbReference>
<feature type="region of interest" description="Disordered" evidence="8">
    <location>
        <begin position="174"/>
        <end position="232"/>
    </location>
</feature>
<proteinExistence type="predicted"/>
<keyword evidence="5" id="KW-0862">Zinc</keyword>
<dbReference type="GO" id="GO:0008270">
    <property type="term" value="F:zinc ion binding"/>
    <property type="evidence" value="ECO:0007669"/>
    <property type="project" value="UniProtKB-KW"/>
</dbReference>
<dbReference type="InterPro" id="IPR036236">
    <property type="entry name" value="Znf_C2H2_sf"/>
</dbReference>
<evidence type="ECO:0000256" key="8">
    <source>
        <dbReference type="SAM" id="MobiDB-lite"/>
    </source>
</evidence>
<feature type="region of interest" description="Disordered" evidence="8">
    <location>
        <begin position="431"/>
        <end position="529"/>
    </location>
</feature>
<feature type="compositionally biased region" description="Low complexity" evidence="8">
    <location>
        <begin position="491"/>
        <end position="501"/>
    </location>
</feature>
<name>A0A177AJA0_9PEZI</name>
<evidence type="ECO:0000256" key="2">
    <source>
        <dbReference type="ARBA" id="ARBA00022723"/>
    </source>
</evidence>
<dbReference type="Proteomes" id="UP000077154">
    <property type="component" value="Unassembled WGS sequence"/>
</dbReference>
<dbReference type="RefSeq" id="XP_024326531.1">
    <property type="nucleotide sequence ID" value="XM_024465790.1"/>
</dbReference>
<accession>A0A177AJA0</accession>
<evidence type="ECO:0000256" key="5">
    <source>
        <dbReference type="ARBA" id="ARBA00022833"/>
    </source>
</evidence>
<reference evidence="10" key="1">
    <citation type="submission" date="2016-03" db="EMBL/GenBank/DDBJ databases">
        <title>Updated assembly of Pseudogymnoascus destructans, the fungus causing white-nose syndrome of bats.</title>
        <authorList>
            <person name="Palmer J.M."/>
            <person name="Drees K.P."/>
            <person name="Foster J.T."/>
            <person name="Lindner D.L."/>
        </authorList>
    </citation>
    <scope>NUCLEOTIDE SEQUENCE [LARGE SCALE GENOMIC DNA]</scope>
    <source>
        <strain evidence="10">20631-21</strain>
    </source>
</reference>
<evidence type="ECO:0000256" key="1">
    <source>
        <dbReference type="ARBA" id="ARBA00004123"/>
    </source>
</evidence>
<dbReference type="EMBL" id="KV441389">
    <property type="protein sequence ID" value="OAF61254.1"/>
    <property type="molecule type" value="Genomic_DNA"/>
</dbReference>
<evidence type="ECO:0000313" key="10">
    <source>
        <dbReference type="EMBL" id="OAF61254.1"/>
    </source>
</evidence>
<dbReference type="GO" id="GO:0000785">
    <property type="term" value="C:chromatin"/>
    <property type="evidence" value="ECO:0007669"/>
    <property type="project" value="TreeGrafter"/>
</dbReference>
<dbReference type="GeneID" id="36285206"/>
<dbReference type="PANTHER" id="PTHR40626">
    <property type="entry name" value="MIP31509P"/>
    <property type="match status" value="1"/>
</dbReference>
<dbReference type="VEuPathDB" id="FungiDB:GMDG_02590"/>
<keyword evidence="2" id="KW-0479">Metal-binding</keyword>
<feature type="compositionally biased region" description="Low complexity" evidence="8">
    <location>
        <begin position="109"/>
        <end position="137"/>
    </location>
</feature>